<name>A0A382C5M1_9ZZZZ</name>
<organism evidence="1">
    <name type="scientific">marine metagenome</name>
    <dbReference type="NCBI Taxonomy" id="408172"/>
    <lineage>
        <taxon>unclassified sequences</taxon>
        <taxon>metagenomes</taxon>
        <taxon>ecological metagenomes</taxon>
    </lineage>
</organism>
<dbReference type="Pfam" id="PF10902">
    <property type="entry name" value="WYL_2"/>
    <property type="match status" value="1"/>
</dbReference>
<evidence type="ECO:0000313" key="1">
    <source>
        <dbReference type="EMBL" id="SVB21169.1"/>
    </source>
</evidence>
<sequence>MKGIPNEEQLLENLKQKTMIVTFDKLNGDERIMTCTKNFDIIPEENRPKTDKKPAEGNITVWDLTAKGWRSFKYNRIKKVEILQQR</sequence>
<dbReference type="EMBL" id="UINC01032842">
    <property type="protein sequence ID" value="SVB21169.1"/>
    <property type="molecule type" value="Genomic_DNA"/>
</dbReference>
<proteinExistence type="predicted"/>
<dbReference type="InterPro" id="IPR024401">
    <property type="entry name" value="WYL_prot"/>
</dbReference>
<gene>
    <name evidence="1" type="ORF">METZ01_LOCUS174023</name>
</gene>
<dbReference type="AlphaFoldDB" id="A0A382C5M1"/>
<reference evidence="1" key="1">
    <citation type="submission" date="2018-05" db="EMBL/GenBank/DDBJ databases">
        <authorList>
            <person name="Lanie J.A."/>
            <person name="Ng W.-L."/>
            <person name="Kazmierczak K.M."/>
            <person name="Andrzejewski T.M."/>
            <person name="Davidsen T.M."/>
            <person name="Wayne K.J."/>
            <person name="Tettelin H."/>
            <person name="Glass J.I."/>
            <person name="Rusch D."/>
            <person name="Podicherti R."/>
            <person name="Tsui H.-C.T."/>
            <person name="Winkler M.E."/>
        </authorList>
    </citation>
    <scope>NUCLEOTIDE SEQUENCE</scope>
</reference>
<protein>
    <recommendedName>
        <fullName evidence="2">WYL domain containing protein</fullName>
    </recommendedName>
</protein>
<evidence type="ECO:0008006" key="2">
    <source>
        <dbReference type="Google" id="ProtNLM"/>
    </source>
</evidence>
<accession>A0A382C5M1</accession>